<dbReference type="Gramene" id="CMI265CT">
    <property type="protein sequence ID" value="CMI265CT"/>
    <property type="gene ID" value="CMI265C"/>
</dbReference>
<organism evidence="1 2">
    <name type="scientific">Cyanidioschyzon merolae (strain NIES-3377 / 10D)</name>
    <name type="common">Unicellular red alga</name>
    <dbReference type="NCBI Taxonomy" id="280699"/>
    <lineage>
        <taxon>Eukaryota</taxon>
        <taxon>Rhodophyta</taxon>
        <taxon>Bangiophyceae</taxon>
        <taxon>Cyanidiales</taxon>
        <taxon>Cyanidiaceae</taxon>
        <taxon>Cyanidioschyzon</taxon>
    </lineage>
</organism>
<dbReference type="EMBL" id="AP006491">
    <property type="protein sequence ID" value="BAM80129.1"/>
    <property type="molecule type" value="Genomic_DNA"/>
</dbReference>
<gene>
    <name evidence="1" type="ORF">CYME_CMI265C</name>
</gene>
<name>M1V7W7_CYAM1</name>
<accession>M1V7W7</accession>
<protein>
    <submittedName>
        <fullName evidence="1">Uncharacterized protein</fullName>
    </submittedName>
</protein>
<dbReference type="Proteomes" id="UP000007014">
    <property type="component" value="Chromosome 9"/>
</dbReference>
<reference evidence="1 2" key="2">
    <citation type="journal article" date="2007" name="BMC Biol.">
        <title>A 100%-complete sequence reveals unusually simple genomic features in the hot-spring red alga Cyanidioschyzon merolae.</title>
        <authorList>
            <person name="Nozaki H."/>
            <person name="Takano H."/>
            <person name="Misumi O."/>
            <person name="Terasawa K."/>
            <person name="Matsuzaki M."/>
            <person name="Maruyama S."/>
            <person name="Nishida K."/>
            <person name="Yagisawa F."/>
            <person name="Yoshida Y."/>
            <person name="Fujiwara T."/>
            <person name="Takio S."/>
            <person name="Tamura K."/>
            <person name="Chung S.J."/>
            <person name="Nakamura S."/>
            <person name="Kuroiwa H."/>
            <person name="Tanaka K."/>
            <person name="Sato N."/>
            <person name="Kuroiwa T."/>
        </authorList>
    </citation>
    <scope>NUCLEOTIDE SEQUENCE [LARGE SCALE GENOMIC DNA]</scope>
    <source>
        <strain evidence="1 2">10D</strain>
    </source>
</reference>
<proteinExistence type="predicted"/>
<evidence type="ECO:0000313" key="2">
    <source>
        <dbReference type="Proteomes" id="UP000007014"/>
    </source>
</evidence>
<dbReference type="GeneID" id="16993673"/>
<sequence>MHRSSIECWVQYLAPGTARLVGVWCTRRAAAALEAAGSVCTITACRAADMEQDLGPYALRPVLSAYVCGGVQVTCGIRTKSCSVHTWLAGSMERSTRVPLWQHGAFL</sequence>
<dbReference type="AlphaFoldDB" id="M1V7W7"/>
<evidence type="ECO:0000313" key="1">
    <source>
        <dbReference type="EMBL" id="BAM80129.1"/>
    </source>
</evidence>
<dbReference type="KEGG" id="cme:CYME_CMI265C"/>
<dbReference type="HOGENOM" id="CLU_2213668_0_0_1"/>
<dbReference type="RefSeq" id="XP_005536415.1">
    <property type="nucleotide sequence ID" value="XM_005536358.1"/>
</dbReference>
<reference evidence="1 2" key="1">
    <citation type="journal article" date="2004" name="Nature">
        <title>Genome sequence of the ultrasmall unicellular red alga Cyanidioschyzon merolae 10D.</title>
        <authorList>
            <person name="Matsuzaki M."/>
            <person name="Misumi O."/>
            <person name="Shin-i T."/>
            <person name="Maruyama S."/>
            <person name="Takahara M."/>
            <person name="Miyagishima S."/>
            <person name="Mori T."/>
            <person name="Nishida K."/>
            <person name="Yagisawa F."/>
            <person name="Nishida K."/>
            <person name="Yoshida Y."/>
            <person name="Nishimura Y."/>
            <person name="Nakao S."/>
            <person name="Kobayashi T."/>
            <person name="Momoyama Y."/>
            <person name="Higashiyama T."/>
            <person name="Minoda A."/>
            <person name="Sano M."/>
            <person name="Nomoto H."/>
            <person name="Oishi K."/>
            <person name="Hayashi H."/>
            <person name="Ohta F."/>
            <person name="Nishizaka S."/>
            <person name="Haga S."/>
            <person name="Miura S."/>
            <person name="Morishita T."/>
            <person name="Kabeya Y."/>
            <person name="Terasawa K."/>
            <person name="Suzuki Y."/>
            <person name="Ishii Y."/>
            <person name="Asakawa S."/>
            <person name="Takano H."/>
            <person name="Ohta N."/>
            <person name="Kuroiwa H."/>
            <person name="Tanaka K."/>
            <person name="Shimizu N."/>
            <person name="Sugano S."/>
            <person name="Sato N."/>
            <person name="Nozaki H."/>
            <person name="Ogasawara N."/>
            <person name="Kohara Y."/>
            <person name="Kuroiwa T."/>
        </authorList>
    </citation>
    <scope>NUCLEOTIDE SEQUENCE [LARGE SCALE GENOMIC DNA]</scope>
    <source>
        <strain evidence="1 2">10D</strain>
    </source>
</reference>
<keyword evidence="2" id="KW-1185">Reference proteome</keyword>